<proteinExistence type="inferred from homology"/>
<dbReference type="Gene3D" id="3.40.50.10320">
    <property type="entry name" value="LmbE-like"/>
    <property type="match status" value="1"/>
</dbReference>
<name>A0A0C9VBW2_SPHS4</name>
<evidence type="ECO:0000256" key="1">
    <source>
        <dbReference type="ARBA" id="ARBA00006066"/>
    </source>
</evidence>
<dbReference type="PANTHER" id="PTHR12993">
    <property type="entry name" value="N-ACETYLGLUCOSAMINYL-PHOSPHATIDYLINOSITOL DE-N-ACETYLASE-RELATED"/>
    <property type="match status" value="1"/>
</dbReference>
<dbReference type="SUPFAM" id="SSF102588">
    <property type="entry name" value="LmbE-like"/>
    <property type="match status" value="1"/>
</dbReference>
<dbReference type="InterPro" id="IPR003737">
    <property type="entry name" value="GlcNAc_PI_deacetylase-related"/>
</dbReference>
<dbReference type="GO" id="GO:0006506">
    <property type="term" value="P:GPI anchor biosynthetic process"/>
    <property type="evidence" value="ECO:0007669"/>
    <property type="project" value="UniProtKB-UniPathway"/>
</dbReference>
<sequence>MTRRSRRYLLVLFVAWIIYILSGQRTYLVSSLFNKDDRILLLTAHPDDECMFFAPTITALVQNGIKMFSLCLSIGNADGLGVVRPLELKRSLAVLGVPADHSEVVNHPALQDNIHQSWDPEVIANVLKPFVEVHNITTILTFDERGISNHPNHYSLPLGAAHLLYNMPNIPIRLLSLKTVPTLPKYTGFLSPIITNIWYSFIVNPRRPVFVAGFKGYRTALQAMYQHWSQLVWFRWLYVLFSRYMWINEWLPVHIA</sequence>
<evidence type="ECO:0000313" key="3">
    <source>
        <dbReference type="EMBL" id="KIJ39057.1"/>
    </source>
</evidence>
<dbReference type="OrthoDB" id="440160at2759"/>
<organism evidence="3 4">
    <name type="scientific">Sphaerobolus stellatus (strain SS14)</name>
    <dbReference type="NCBI Taxonomy" id="990650"/>
    <lineage>
        <taxon>Eukaryota</taxon>
        <taxon>Fungi</taxon>
        <taxon>Dikarya</taxon>
        <taxon>Basidiomycota</taxon>
        <taxon>Agaricomycotina</taxon>
        <taxon>Agaricomycetes</taxon>
        <taxon>Phallomycetidae</taxon>
        <taxon>Geastrales</taxon>
        <taxon>Sphaerobolaceae</taxon>
        <taxon>Sphaerobolus</taxon>
    </lineage>
</organism>
<dbReference type="UniPathway" id="UPA00196"/>
<dbReference type="HOGENOM" id="CLU_034979_0_2_1"/>
<dbReference type="InterPro" id="IPR024078">
    <property type="entry name" value="LmbE-like_dom_sf"/>
</dbReference>
<dbReference type="Pfam" id="PF02585">
    <property type="entry name" value="PIG-L"/>
    <property type="match status" value="1"/>
</dbReference>
<dbReference type="GO" id="GO:0016020">
    <property type="term" value="C:membrane"/>
    <property type="evidence" value="ECO:0007669"/>
    <property type="project" value="GOC"/>
</dbReference>
<evidence type="ECO:0000256" key="2">
    <source>
        <dbReference type="ARBA" id="ARBA00012176"/>
    </source>
</evidence>
<accession>A0A0C9VBW2</accession>
<comment type="similarity">
    <text evidence="1">Belongs to the PIGL family.</text>
</comment>
<dbReference type="Proteomes" id="UP000054279">
    <property type="component" value="Unassembled WGS sequence"/>
</dbReference>
<dbReference type="PANTHER" id="PTHR12993:SF11">
    <property type="entry name" value="N-ACETYLGLUCOSAMINYL-PHOSPHATIDYLINOSITOL DE-N-ACETYLASE"/>
    <property type="match status" value="1"/>
</dbReference>
<dbReference type="GO" id="GO:0005783">
    <property type="term" value="C:endoplasmic reticulum"/>
    <property type="evidence" value="ECO:0007669"/>
    <property type="project" value="TreeGrafter"/>
</dbReference>
<dbReference type="EC" id="3.5.1.89" evidence="2"/>
<evidence type="ECO:0000313" key="4">
    <source>
        <dbReference type="Proteomes" id="UP000054279"/>
    </source>
</evidence>
<gene>
    <name evidence="3" type="ORF">M422DRAFT_258214</name>
</gene>
<keyword evidence="4" id="KW-1185">Reference proteome</keyword>
<protein>
    <recommendedName>
        <fullName evidence="2">N-acetylglucosaminylphosphatidylinositol deacetylase</fullName>
        <ecNumber evidence="2">3.5.1.89</ecNumber>
    </recommendedName>
</protein>
<dbReference type="GO" id="GO:0000225">
    <property type="term" value="F:N-acetylglucosaminylphosphatidylinositol deacetylase activity"/>
    <property type="evidence" value="ECO:0007669"/>
    <property type="project" value="UniProtKB-EC"/>
</dbReference>
<dbReference type="AlphaFoldDB" id="A0A0C9VBW2"/>
<dbReference type="EMBL" id="KN837155">
    <property type="protein sequence ID" value="KIJ39057.1"/>
    <property type="molecule type" value="Genomic_DNA"/>
</dbReference>
<reference evidence="3 4" key="1">
    <citation type="submission" date="2014-06" db="EMBL/GenBank/DDBJ databases">
        <title>Evolutionary Origins and Diversification of the Mycorrhizal Mutualists.</title>
        <authorList>
            <consortium name="DOE Joint Genome Institute"/>
            <consortium name="Mycorrhizal Genomics Consortium"/>
            <person name="Kohler A."/>
            <person name="Kuo A."/>
            <person name="Nagy L.G."/>
            <person name="Floudas D."/>
            <person name="Copeland A."/>
            <person name="Barry K.W."/>
            <person name="Cichocki N."/>
            <person name="Veneault-Fourrey C."/>
            <person name="LaButti K."/>
            <person name="Lindquist E.A."/>
            <person name="Lipzen A."/>
            <person name="Lundell T."/>
            <person name="Morin E."/>
            <person name="Murat C."/>
            <person name="Riley R."/>
            <person name="Ohm R."/>
            <person name="Sun H."/>
            <person name="Tunlid A."/>
            <person name="Henrissat B."/>
            <person name="Grigoriev I.V."/>
            <person name="Hibbett D.S."/>
            <person name="Martin F."/>
        </authorList>
    </citation>
    <scope>NUCLEOTIDE SEQUENCE [LARGE SCALE GENOMIC DNA]</scope>
    <source>
        <strain evidence="3 4">SS14</strain>
    </source>
</reference>